<evidence type="ECO:0000313" key="1">
    <source>
        <dbReference type="EMBL" id="CAF1076623.1"/>
    </source>
</evidence>
<organism evidence="1 2">
    <name type="scientific">Brachionus calyciflorus</name>
    <dbReference type="NCBI Taxonomy" id="104777"/>
    <lineage>
        <taxon>Eukaryota</taxon>
        <taxon>Metazoa</taxon>
        <taxon>Spiralia</taxon>
        <taxon>Gnathifera</taxon>
        <taxon>Rotifera</taxon>
        <taxon>Eurotatoria</taxon>
        <taxon>Monogononta</taxon>
        <taxon>Pseudotrocha</taxon>
        <taxon>Ploima</taxon>
        <taxon>Brachionidae</taxon>
        <taxon>Brachionus</taxon>
    </lineage>
</organism>
<name>A0A814M9L0_9BILA</name>
<evidence type="ECO:0000313" key="2">
    <source>
        <dbReference type="Proteomes" id="UP000663879"/>
    </source>
</evidence>
<protein>
    <submittedName>
        <fullName evidence="1">Uncharacterized protein</fullName>
    </submittedName>
</protein>
<reference evidence="1" key="1">
    <citation type="submission" date="2021-02" db="EMBL/GenBank/DDBJ databases">
        <authorList>
            <person name="Nowell W R."/>
        </authorList>
    </citation>
    <scope>NUCLEOTIDE SEQUENCE</scope>
    <source>
        <strain evidence="1">Ploen Becks lab</strain>
    </source>
</reference>
<comment type="caution">
    <text evidence="1">The sequence shown here is derived from an EMBL/GenBank/DDBJ whole genome shotgun (WGS) entry which is preliminary data.</text>
</comment>
<feature type="non-terminal residue" evidence="1">
    <location>
        <position position="1"/>
    </location>
</feature>
<keyword evidence="2" id="KW-1185">Reference proteome</keyword>
<dbReference type="EMBL" id="CAJNOC010006381">
    <property type="protein sequence ID" value="CAF1076623.1"/>
    <property type="molecule type" value="Genomic_DNA"/>
</dbReference>
<sequence length="151" mass="17378">PNLRFLGIESDVVPKFKHLELNFIHKAGLKELDETFLNSQVDLTGVCLELGEEIKFDTIKEQALKSIEKLSFLALYLKQNEIDYIENIFECYGAYLNRGKPNLRTCTGCGINYLEVSYYENIGDYIQKEFDLSDLTKKNLISYCESNVAEI</sequence>
<dbReference type="Proteomes" id="UP000663879">
    <property type="component" value="Unassembled WGS sequence"/>
</dbReference>
<gene>
    <name evidence="1" type="ORF">OXX778_LOCUS19993</name>
</gene>
<dbReference type="AlphaFoldDB" id="A0A814M9L0"/>
<proteinExistence type="predicted"/>
<accession>A0A814M9L0</accession>